<organism evidence="3 4">
    <name type="scientific">Callosobruchus maculatus</name>
    <name type="common">Southern cowpea weevil</name>
    <name type="synonym">Pulse bruchid</name>
    <dbReference type="NCBI Taxonomy" id="64391"/>
    <lineage>
        <taxon>Eukaryota</taxon>
        <taxon>Metazoa</taxon>
        <taxon>Ecdysozoa</taxon>
        <taxon>Arthropoda</taxon>
        <taxon>Hexapoda</taxon>
        <taxon>Insecta</taxon>
        <taxon>Pterygota</taxon>
        <taxon>Neoptera</taxon>
        <taxon>Endopterygota</taxon>
        <taxon>Coleoptera</taxon>
        <taxon>Polyphaga</taxon>
        <taxon>Cucujiformia</taxon>
        <taxon>Chrysomeloidea</taxon>
        <taxon>Chrysomelidae</taxon>
        <taxon>Bruchinae</taxon>
        <taxon>Bruchini</taxon>
        <taxon>Callosobruchus</taxon>
    </lineage>
</organism>
<evidence type="ECO:0000256" key="1">
    <source>
        <dbReference type="SAM" id="Coils"/>
    </source>
</evidence>
<feature type="coiled-coil region" evidence="1">
    <location>
        <begin position="101"/>
        <end position="193"/>
    </location>
</feature>
<accession>A0A653DVV9</accession>
<sequence>MSATHEDLDEFLEKFKNFFQRQHRLKKIENDLLHLTERLYKELEASESNANHWESCCKALLSRDCTNLTTKYVALTEKYELLVLEHNNLKIEFDEKGKQYKEQLEIQKNCLTLKLTESEETYKSEILNLKNRIESDKICYETKEKQLQNELHALQATTAFQIDEIEANLKSQIVDLNNKLKQSQSTARLLTAEIGKLKIQLANQTPTSDKLYFQETPIQTVRNNLWNRQTARNLNSFCTESEENFNSFDFQSPSSHLAEGTISKTQKENNIENINKKTNILNIQPSTSLYSATPSVDGSTHSEQNLFASALNNLDQTHKKQDKGSACSYGQNKYSKIFQEKSTATPEKFQQLSSEVKIFEPKKSSLFGSHTATPLYKGSGAKKNYILPAKMPGKDNEAVKDKPRKRKLFNPEQSYEEADT</sequence>
<feature type="region of interest" description="Disordered" evidence="2">
    <location>
        <begin position="387"/>
        <end position="420"/>
    </location>
</feature>
<name>A0A653DVV9_CALMS</name>
<dbReference type="EMBL" id="CAACVG010015296">
    <property type="protein sequence ID" value="VEN64343.1"/>
    <property type="molecule type" value="Genomic_DNA"/>
</dbReference>
<dbReference type="AlphaFoldDB" id="A0A653DVV9"/>
<protein>
    <submittedName>
        <fullName evidence="3">Uncharacterized protein</fullName>
    </submittedName>
</protein>
<keyword evidence="1" id="KW-0175">Coiled coil</keyword>
<gene>
    <name evidence="3" type="ORF">CALMAC_LOCUS20890</name>
</gene>
<evidence type="ECO:0000256" key="2">
    <source>
        <dbReference type="SAM" id="MobiDB-lite"/>
    </source>
</evidence>
<evidence type="ECO:0000313" key="3">
    <source>
        <dbReference type="EMBL" id="VEN64343.1"/>
    </source>
</evidence>
<keyword evidence="4" id="KW-1185">Reference proteome</keyword>
<evidence type="ECO:0000313" key="4">
    <source>
        <dbReference type="Proteomes" id="UP000410492"/>
    </source>
</evidence>
<reference evidence="3 4" key="1">
    <citation type="submission" date="2019-01" db="EMBL/GenBank/DDBJ databases">
        <authorList>
            <person name="Sayadi A."/>
        </authorList>
    </citation>
    <scope>NUCLEOTIDE SEQUENCE [LARGE SCALE GENOMIC DNA]</scope>
</reference>
<proteinExistence type="predicted"/>
<feature type="compositionally biased region" description="Basic and acidic residues" evidence="2">
    <location>
        <begin position="392"/>
        <end position="401"/>
    </location>
</feature>
<dbReference type="OrthoDB" id="6768132at2759"/>
<dbReference type="Proteomes" id="UP000410492">
    <property type="component" value="Unassembled WGS sequence"/>
</dbReference>